<dbReference type="GO" id="GO:0030420">
    <property type="term" value="P:establishment of competence for transformation"/>
    <property type="evidence" value="ECO:0007669"/>
    <property type="project" value="InterPro"/>
</dbReference>
<evidence type="ECO:0000256" key="5">
    <source>
        <dbReference type="ARBA" id="ARBA00023136"/>
    </source>
</evidence>
<dbReference type="AlphaFoldDB" id="A0A7J0BNI4"/>
<dbReference type="InterPro" id="IPR004477">
    <property type="entry name" value="ComEC_N"/>
</dbReference>
<dbReference type="GO" id="GO:0005886">
    <property type="term" value="C:plasma membrane"/>
    <property type="evidence" value="ECO:0007669"/>
    <property type="project" value="UniProtKB-SubCell"/>
</dbReference>
<feature type="transmembrane region" description="Helical" evidence="7">
    <location>
        <begin position="95"/>
        <end position="115"/>
    </location>
</feature>
<keyword evidence="10" id="KW-1185">Reference proteome</keyword>
<feature type="transmembrane region" description="Helical" evidence="7">
    <location>
        <begin position="404"/>
        <end position="419"/>
    </location>
</feature>
<dbReference type="NCBIfam" id="TIGR00361">
    <property type="entry name" value="ComEC_Rec2"/>
    <property type="match status" value="1"/>
</dbReference>
<evidence type="ECO:0000256" key="7">
    <source>
        <dbReference type="SAM" id="Phobius"/>
    </source>
</evidence>
<feature type="transmembrane region" description="Helical" evidence="7">
    <location>
        <begin position="474"/>
        <end position="494"/>
    </location>
</feature>
<dbReference type="CDD" id="cd07731">
    <property type="entry name" value="ComA-like_MBL-fold"/>
    <property type="match status" value="1"/>
</dbReference>
<feature type="transmembrane region" description="Helical" evidence="7">
    <location>
        <begin position="12"/>
        <end position="33"/>
    </location>
</feature>
<dbReference type="InterPro" id="IPR001763">
    <property type="entry name" value="Rhodanese-like_dom"/>
</dbReference>
<feature type="transmembrane region" description="Helical" evidence="7">
    <location>
        <begin position="567"/>
        <end position="587"/>
    </location>
</feature>
<feature type="transmembrane region" description="Helical" evidence="7">
    <location>
        <begin position="448"/>
        <end position="468"/>
    </location>
</feature>
<dbReference type="Pfam" id="PF03772">
    <property type="entry name" value="Competence"/>
    <property type="match status" value="1"/>
</dbReference>
<evidence type="ECO:0000259" key="8">
    <source>
        <dbReference type="PROSITE" id="PS50206"/>
    </source>
</evidence>
<name>A0A7J0BNI4_9BACT</name>
<feature type="transmembrane region" description="Helical" evidence="7">
    <location>
        <begin position="539"/>
        <end position="561"/>
    </location>
</feature>
<gene>
    <name evidence="9" type="ORF">DSM101010T_29590</name>
</gene>
<dbReference type="PANTHER" id="PTHR30619:SF7">
    <property type="entry name" value="BETA-LACTAMASE DOMAIN PROTEIN"/>
    <property type="match status" value="1"/>
</dbReference>
<feature type="transmembrane region" description="Helical" evidence="7">
    <location>
        <begin position="594"/>
        <end position="616"/>
    </location>
</feature>
<sequence>MRRFSEYSKAPAMSGAFLLPWQWLALCWFAGIWSTRHPLPAVAVALAATGMYLRWSVQGASAPAAVTAAPDSAEPVSLQISQGYAYRLAAWARPVLLPLLLTLLAVAAGYGAAVLRTTDASGLLPAFVEGRKPVVVTGTVQAVEPALNNRLQIILDDVWCDTGDQQVPLAGRMVWTWDSPEQVGGMGEAARPGPGQQVSLRQRVKPVRGFLNEGTWDSGQYWRDKGVLWRVWTRGKKNDLRISGVPSRIWQWREAVRTQMMGVLAPVQDALRVTAVQAGLGDAADSAAAGSRSKAGSDNEDGTGDTADTADGGAEEQAGVAMDSWRTLVPEKGNPASVIPALLFGDRFYLTYERMDQLSLAAVSHSLALSGMHLGVMAGSGWCFAWLAGWLWPALYLRLPRPKLAVLFAAPLVAGYVWLGGGSPSLLRAALMFACWGVLLWRNRPRVLLDGVFIAVMLISLWDPLALFDLRLQLSALAVLSLALFLPVLLPVALDCAEWLCGKRKGSADAAGDAEENTAAGFRLSRLASSLASHVCRGAAGLLAANLSIQLGMLPVVLWNFNTTSSWFLLNLLWLPVLGFWVLPLCLAGLAFSVFWASAAALWFQAALLPVSWLFGGLDWLQQAGWLIPHVAMRPHWLSMAGYWMLLVCCAFRFGGVAARHARMLRGGMAAGAVLLLLAPVGRMVTGMQDVVTLTLLDVGQGQSVLITLPHEQRILVDGGGFGLAGFDTGKSIVTPALTWHMPPSLALVANTHPDTDHLQGLFYPLRYFDVDRFVVNGDKPSRSNAARLREVEKGAGVKPETVAAGDVLFEHEGLRLEVLHPPRDRGRASSNNAALVLRLVRNGHGLALLMGDLEKEGINALLASGRDLSAEVLVLPHHGAKSSLVPRLYDAVRPQIALAGTGYLNHWKFPSQAVRDELVKQGIPLYHTAEHGQVRIVWRGDGAPQVSTFLPAP</sequence>
<proteinExistence type="predicted"/>
<dbReference type="InterPro" id="IPR035681">
    <property type="entry name" value="ComA-like_MBL"/>
</dbReference>
<feature type="domain" description="Rhodanese" evidence="8">
    <location>
        <begin position="595"/>
        <end position="629"/>
    </location>
</feature>
<comment type="subcellular location">
    <subcellularLocation>
        <location evidence="1">Cell membrane</location>
        <topology evidence="1">Multi-pass membrane protein</topology>
    </subcellularLocation>
</comment>
<reference evidence="9 10" key="1">
    <citation type="submission" date="2020-05" db="EMBL/GenBank/DDBJ databases">
        <title>Draft genome sequence of Desulfovibrio sp. strain HN2T.</title>
        <authorList>
            <person name="Ueno A."/>
            <person name="Tamazawa S."/>
            <person name="Tamamura S."/>
            <person name="Murakami T."/>
            <person name="Kiyama T."/>
            <person name="Inomata H."/>
            <person name="Amano Y."/>
            <person name="Miyakawa K."/>
            <person name="Tamaki H."/>
            <person name="Naganuma T."/>
            <person name="Kaneko K."/>
        </authorList>
    </citation>
    <scope>NUCLEOTIDE SEQUENCE [LARGE SCALE GENOMIC DNA]</scope>
    <source>
        <strain evidence="9 10">HN2</strain>
    </source>
</reference>
<dbReference type="EMBL" id="BLVO01000016">
    <property type="protein sequence ID" value="GFM34594.1"/>
    <property type="molecule type" value="Genomic_DNA"/>
</dbReference>
<dbReference type="SUPFAM" id="SSF56281">
    <property type="entry name" value="Metallo-hydrolase/oxidoreductase"/>
    <property type="match status" value="1"/>
</dbReference>
<evidence type="ECO:0000313" key="10">
    <source>
        <dbReference type="Proteomes" id="UP000503840"/>
    </source>
</evidence>
<keyword evidence="3 7" id="KW-0812">Transmembrane</keyword>
<keyword evidence="5 7" id="KW-0472">Membrane</keyword>
<feature type="transmembrane region" description="Helical" evidence="7">
    <location>
        <begin position="636"/>
        <end position="655"/>
    </location>
</feature>
<dbReference type="PROSITE" id="PS50206">
    <property type="entry name" value="RHODANESE_3"/>
    <property type="match status" value="1"/>
</dbReference>
<dbReference type="NCBIfam" id="TIGR00360">
    <property type="entry name" value="ComEC_N-term"/>
    <property type="match status" value="1"/>
</dbReference>
<dbReference type="InterPro" id="IPR004797">
    <property type="entry name" value="Competence_ComEC/Rec2"/>
</dbReference>
<dbReference type="Gene3D" id="3.60.15.10">
    <property type="entry name" value="Ribonuclease Z/Hydroxyacylglutathione hydrolase-like"/>
    <property type="match status" value="1"/>
</dbReference>
<feature type="compositionally biased region" description="Low complexity" evidence="6">
    <location>
        <begin position="284"/>
        <end position="296"/>
    </location>
</feature>
<dbReference type="InterPro" id="IPR036866">
    <property type="entry name" value="RibonucZ/Hydroxyglut_hydro"/>
</dbReference>
<dbReference type="InterPro" id="IPR025405">
    <property type="entry name" value="DUF4131"/>
</dbReference>
<feature type="transmembrane region" description="Helical" evidence="7">
    <location>
        <begin position="667"/>
        <end position="685"/>
    </location>
</feature>
<evidence type="ECO:0000256" key="6">
    <source>
        <dbReference type="SAM" id="MobiDB-lite"/>
    </source>
</evidence>
<keyword evidence="2" id="KW-1003">Cell membrane</keyword>
<dbReference type="PANTHER" id="PTHR30619">
    <property type="entry name" value="DNA INTERNALIZATION/COMPETENCE PROTEIN COMEC/REC2"/>
    <property type="match status" value="1"/>
</dbReference>
<evidence type="ECO:0000256" key="1">
    <source>
        <dbReference type="ARBA" id="ARBA00004651"/>
    </source>
</evidence>
<evidence type="ECO:0000256" key="4">
    <source>
        <dbReference type="ARBA" id="ARBA00022989"/>
    </source>
</evidence>
<accession>A0A7J0BNI4</accession>
<dbReference type="InterPro" id="IPR052159">
    <property type="entry name" value="Competence_DNA_uptake"/>
</dbReference>
<evidence type="ECO:0000313" key="9">
    <source>
        <dbReference type="EMBL" id="GFM34594.1"/>
    </source>
</evidence>
<protein>
    <submittedName>
        <fullName evidence="9">Competence protein ComEC</fullName>
    </submittedName>
</protein>
<dbReference type="Pfam" id="PF13567">
    <property type="entry name" value="DUF4131"/>
    <property type="match status" value="1"/>
</dbReference>
<evidence type="ECO:0000256" key="2">
    <source>
        <dbReference type="ARBA" id="ARBA00022475"/>
    </source>
</evidence>
<dbReference type="Proteomes" id="UP000503840">
    <property type="component" value="Unassembled WGS sequence"/>
</dbReference>
<evidence type="ECO:0000256" key="3">
    <source>
        <dbReference type="ARBA" id="ARBA00022692"/>
    </source>
</evidence>
<keyword evidence="4 7" id="KW-1133">Transmembrane helix</keyword>
<organism evidence="9 10">
    <name type="scientific">Desulfovibrio subterraneus</name>
    <dbReference type="NCBI Taxonomy" id="2718620"/>
    <lineage>
        <taxon>Bacteria</taxon>
        <taxon>Pseudomonadati</taxon>
        <taxon>Thermodesulfobacteriota</taxon>
        <taxon>Desulfovibrionia</taxon>
        <taxon>Desulfovibrionales</taxon>
        <taxon>Desulfovibrionaceae</taxon>
        <taxon>Desulfovibrio</taxon>
    </lineage>
</organism>
<feature type="region of interest" description="Disordered" evidence="6">
    <location>
        <begin position="284"/>
        <end position="312"/>
    </location>
</feature>
<comment type="caution">
    <text evidence="9">The sequence shown here is derived from an EMBL/GenBank/DDBJ whole genome shotgun (WGS) entry which is preliminary data.</text>
</comment>
<dbReference type="RefSeq" id="WP_174406273.1">
    <property type="nucleotide sequence ID" value="NZ_BLVO01000016.1"/>
</dbReference>
<feature type="transmembrane region" description="Helical" evidence="7">
    <location>
        <begin position="367"/>
        <end position="392"/>
    </location>
</feature>